<name>A0A4R2IKL8_9ACTN</name>
<evidence type="ECO:0000313" key="3">
    <source>
        <dbReference type="Proteomes" id="UP000295573"/>
    </source>
</evidence>
<dbReference type="Proteomes" id="UP000295573">
    <property type="component" value="Unassembled WGS sequence"/>
</dbReference>
<protein>
    <submittedName>
        <fullName evidence="2">Uncharacterized protein DUF1841</fullName>
    </submittedName>
</protein>
<evidence type="ECO:0000256" key="1">
    <source>
        <dbReference type="SAM" id="MobiDB-lite"/>
    </source>
</evidence>
<comment type="caution">
    <text evidence="2">The sequence shown here is derived from an EMBL/GenBank/DDBJ whole genome shotgun (WGS) entry which is preliminary data.</text>
</comment>
<dbReference type="Pfam" id="PF08897">
    <property type="entry name" value="DUF1841"/>
    <property type="match status" value="1"/>
</dbReference>
<gene>
    <name evidence="2" type="ORF">EV646_109146</name>
</gene>
<dbReference type="AlphaFoldDB" id="A0A4R2IKL8"/>
<dbReference type="RefSeq" id="WP_132152670.1">
    <property type="nucleotide sequence ID" value="NZ_SLWR01000009.1"/>
</dbReference>
<accession>A0A4R2IKL8</accession>
<feature type="compositionally biased region" description="Basic residues" evidence="1">
    <location>
        <begin position="1"/>
        <end position="14"/>
    </location>
</feature>
<dbReference type="OrthoDB" id="5170563at2"/>
<evidence type="ECO:0000313" key="2">
    <source>
        <dbReference type="EMBL" id="TCO44972.1"/>
    </source>
</evidence>
<dbReference type="InterPro" id="IPR014993">
    <property type="entry name" value="DUF1841"/>
</dbReference>
<proteinExistence type="predicted"/>
<keyword evidence="3" id="KW-1185">Reference proteome</keyword>
<sequence>MPKSRGRKKTKQQRQSHGNPAAAGRSNAVRGLPYEFSLSSSDQDPLDAETLASAVCGAGWQADGPGTDDYAGVRDLLANAQRGMPKAGTLEFAILAARMVPDHALADQARAIAADLIARGTREPKWSAVLDDLTFRECWTMREVYGDSASVLCSFERAGRVHALSILVDLNHPGGWAHDILLVDDVVQALAMMREEAARDEAMVLEQSDPAEVRRLLEDAFEATDRTWTADVSEEFEDLRSLALSRLKVLPDPAPRVERAEVDEETRDRVVRAFLASPEAAELPAGQDLEHCVRLIVQYGADYDDGKMLRVSPAKLDIFLLGWLPRKVMLSAEERAVLPLLVPAWIKWAGSREGLSPVVLEEVLKAGRESLGHFDEVYDDAANMSPGRLLIEGLEPTENADAPQDALDRRTFAMPYFGTRIGGEDYPRLNPNDPDERSILIEGEHPEYHDALNDPAVVGEVDGVNPHLHLAMHEVVTNQLWNDDPPEVWQAARRLQAQGHDRHDILHAIGELVARQLHGVLTNHQPVDLDQYRAGLDKLGR</sequence>
<organism evidence="2 3">
    <name type="scientific">Kribbella antiqua</name>
    <dbReference type="NCBI Taxonomy" id="2512217"/>
    <lineage>
        <taxon>Bacteria</taxon>
        <taxon>Bacillati</taxon>
        <taxon>Actinomycetota</taxon>
        <taxon>Actinomycetes</taxon>
        <taxon>Propionibacteriales</taxon>
        <taxon>Kribbellaceae</taxon>
        <taxon>Kribbella</taxon>
    </lineage>
</organism>
<reference evidence="2 3" key="1">
    <citation type="journal article" date="2015" name="Stand. Genomic Sci.">
        <title>Genomic Encyclopedia of Bacterial and Archaeal Type Strains, Phase III: the genomes of soil and plant-associated and newly described type strains.</title>
        <authorList>
            <person name="Whitman W.B."/>
            <person name="Woyke T."/>
            <person name="Klenk H.P."/>
            <person name="Zhou Y."/>
            <person name="Lilburn T.G."/>
            <person name="Beck B.J."/>
            <person name="De Vos P."/>
            <person name="Vandamme P."/>
            <person name="Eisen J.A."/>
            <person name="Garrity G."/>
            <person name="Hugenholtz P."/>
            <person name="Kyrpides N.C."/>
        </authorList>
    </citation>
    <scope>NUCLEOTIDE SEQUENCE [LARGE SCALE GENOMIC DNA]</scope>
    <source>
        <strain evidence="2 3">VKM Ac-2541</strain>
    </source>
</reference>
<feature type="region of interest" description="Disordered" evidence="1">
    <location>
        <begin position="1"/>
        <end position="41"/>
    </location>
</feature>
<dbReference type="EMBL" id="SLWR01000009">
    <property type="protein sequence ID" value="TCO44972.1"/>
    <property type="molecule type" value="Genomic_DNA"/>
</dbReference>